<proteinExistence type="predicted"/>
<reference evidence="1" key="1">
    <citation type="submission" date="2022-10" db="EMBL/GenBank/DDBJ databases">
        <title>The complete genomes of actinobacterial strains from the NBC collection.</title>
        <authorList>
            <person name="Joergensen T.S."/>
            <person name="Alvarez Arevalo M."/>
            <person name="Sterndorff E.B."/>
            <person name="Faurdal D."/>
            <person name="Vuksanovic O."/>
            <person name="Mourched A.-S."/>
            <person name="Charusanti P."/>
            <person name="Shaw S."/>
            <person name="Blin K."/>
            <person name="Weber T."/>
        </authorList>
    </citation>
    <scope>NUCLEOTIDE SEQUENCE</scope>
    <source>
        <strain evidence="1">NBC 00180</strain>
    </source>
</reference>
<name>A0AAU1I0X8_9ACTN</name>
<evidence type="ECO:0000313" key="1">
    <source>
        <dbReference type="EMBL" id="WTP87399.1"/>
    </source>
</evidence>
<protein>
    <submittedName>
        <fullName evidence="1">Uncharacterized protein</fullName>
    </submittedName>
</protein>
<organism evidence="1">
    <name type="scientific">Streptomyces sp. NBC_00180</name>
    <dbReference type="NCBI Taxonomy" id="2903632"/>
    <lineage>
        <taxon>Bacteria</taxon>
        <taxon>Bacillati</taxon>
        <taxon>Actinomycetota</taxon>
        <taxon>Actinomycetes</taxon>
        <taxon>Kitasatosporales</taxon>
        <taxon>Streptomycetaceae</taxon>
        <taxon>Streptomyces</taxon>
    </lineage>
</organism>
<accession>A0AAU1I0X8</accession>
<gene>
    <name evidence="1" type="ORF">OG477_19350</name>
</gene>
<dbReference type="AlphaFoldDB" id="A0AAU1I0X8"/>
<dbReference type="EMBL" id="CP108140">
    <property type="protein sequence ID" value="WTP87399.1"/>
    <property type="molecule type" value="Genomic_DNA"/>
</dbReference>
<sequence length="154" mass="16848">MRYVTLGTGGPGESVGVIDPTAYPARLSELADDLPSGARAFATDPGHYDFSGRRCVKDLTPHEVRRVGDRAELRLRHHCWKHDEDLVVRYEGVSRFHVDTAEVCDVRILGEVVLDEVLPHAEGCSHEISCRTGTLVVVCRDLVAGWVAAGCPEA</sequence>